<evidence type="ECO:0000313" key="8">
    <source>
        <dbReference type="Proteomes" id="UP001183222"/>
    </source>
</evidence>
<sequence length="197" mass="21582">MARPSVEEERKEQILASACRIIAERGITEMRVADVARDAGLSAGIIHYYFDSKRELIKAAFAANFSNSLERRSGVLEGTGTAREKLSLLIDSYLPEGDATVRAWHVWVELWADALQDADLQALNEQAYGEWRRIVGDIIAEGQGAGEFTDGDSLVLADIVVATLDGICIQGLLGSSGMSMDHMRLVCSELVDRLLVR</sequence>
<dbReference type="EMBL" id="JAVREI010000004">
    <property type="protein sequence ID" value="MDT0275917.1"/>
    <property type="molecule type" value="Genomic_DNA"/>
</dbReference>
<reference evidence="8" key="1">
    <citation type="submission" date="2023-07" db="EMBL/GenBank/DDBJ databases">
        <title>30 novel species of actinomycetes from the DSMZ collection.</title>
        <authorList>
            <person name="Nouioui I."/>
        </authorList>
    </citation>
    <scope>NUCLEOTIDE SEQUENCE [LARGE SCALE GENOMIC DNA]</scope>
    <source>
        <strain evidence="8">DSM 46792</strain>
    </source>
</reference>
<evidence type="ECO:0000256" key="1">
    <source>
        <dbReference type="ARBA" id="ARBA00022491"/>
    </source>
</evidence>
<evidence type="ECO:0000256" key="3">
    <source>
        <dbReference type="ARBA" id="ARBA00023125"/>
    </source>
</evidence>
<dbReference type="PRINTS" id="PR00455">
    <property type="entry name" value="HTHTETR"/>
</dbReference>
<gene>
    <name evidence="7" type="ORF">RM425_08375</name>
</gene>
<protein>
    <submittedName>
        <fullName evidence="7">TetR/AcrR family transcriptional regulator</fullName>
    </submittedName>
</protein>
<dbReference type="Gene3D" id="1.10.357.10">
    <property type="entry name" value="Tetracycline Repressor, domain 2"/>
    <property type="match status" value="1"/>
</dbReference>
<dbReference type="PROSITE" id="PS50977">
    <property type="entry name" value="HTH_TETR_2"/>
    <property type="match status" value="1"/>
</dbReference>
<dbReference type="SUPFAM" id="SSF46689">
    <property type="entry name" value="Homeodomain-like"/>
    <property type="match status" value="1"/>
</dbReference>
<evidence type="ECO:0000256" key="5">
    <source>
        <dbReference type="PROSITE-ProRule" id="PRU00335"/>
    </source>
</evidence>
<dbReference type="PANTHER" id="PTHR30055">
    <property type="entry name" value="HTH-TYPE TRANSCRIPTIONAL REGULATOR RUTR"/>
    <property type="match status" value="1"/>
</dbReference>
<feature type="DNA-binding region" description="H-T-H motif" evidence="5">
    <location>
        <begin position="31"/>
        <end position="50"/>
    </location>
</feature>
<proteinExistence type="predicted"/>
<name>A0ABU2K6V1_9ACTN</name>
<dbReference type="InterPro" id="IPR001647">
    <property type="entry name" value="HTH_TetR"/>
</dbReference>
<dbReference type="RefSeq" id="WP_311344740.1">
    <property type="nucleotide sequence ID" value="NZ_JAVREI010000004.1"/>
</dbReference>
<keyword evidence="1" id="KW-0678">Repressor</keyword>
<dbReference type="Pfam" id="PF13977">
    <property type="entry name" value="TetR_C_6"/>
    <property type="match status" value="1"/>
</dbReference>
<comment type="caution">
    <text evidence="7">The sequence shown here is derived from an EMBL/GenBank/DDBJ whole genome shotgun (WGS) entry which is preliminary data.</text>
</comment>
<dbReference type="InterPro" id="IPR009057">
    <property type="entry name" value="Homeodomain-like_sf"/>
</dbReference>
<evidence type="ECO:0000256" key="2">
    <source>
        <dbReference type="ARBA" id="ARBA00023015"/>
    </source>
</evidence>
<organism evidence="7 8">
    <name type="scientific">Blastococcus goldschmidtiae</name>
    <dbReference type="NCBI Taxonomy" id="3075546"/>
    <lineage>
        <taxon>Bacteria</taxon>
        <taxon>Bacillati</taxon>
        <taxon>Actinomycetota</taxon>
        <taxon>Actinomycetes</taxon>
        <taxon>Geodermatophilales</taxon>
        <taxon>Geodermatophilaceae</taxon>
        <taxon>Blastococcus</taxon>
    </lineage>
</organism>
<keyword evidence="4" id="KW-0804">Transcription</keyword>
<dbReference type="Proteomes" id="UP001183222">
    <property type="component" value="Unassembled WGS sequence"/>
</dbReference>
<keyword evidence="8" id="KW-1185">Reference proteome</keyword>
<dbReference type="InterPro" id="IPR039538">
    <property type="entry name" value="BetI_C"/>
</dbReference>
<evidence type="ECO:0000259" key="6">
    <source>
        <dbReference type="PROSITE" id="PS50977"/>
    </source>
</evidence>
<keyword evidence="3 5" id="KW-0238">DNA-binding</keyword>
<keyword evidence="2" id="KW-0805">Transcription regulation</keyword>
<dbReference type="InterPro" id="IPR050109">
    <property type="entry name" value="HTH-type_TetR-like_transc_reg"/>
</dbReference>
<dbReference type="InterPro" id="IPR036271">
    <property type="entry name" value="Tet_transcr_reg_TetR-rel_C_sf"/>
</dbReference>
<dbReference type="PANTHER" id="PTHR30055:SF200">
    <property type="entry name" value="HTH-TYPE TRANSCRIPTIONAL REPRESSOR BDCR"/>
    <property type="match status" value="1"/>
</dbReference>
<dbReference type="SUPFAM" id="SSF48498">
    <property type="entry name" value="Tetracyclin repressor-like, C-terminal domain"/>
    <property type="match status" value="1"/>
</dbReference>
<evidence type="ECO:0000313" key="7">
    <source>
        <dbReference type="EMBL" id="MDT0275917.1"/>
    </source>
</evidence>
<dbReference type="Pfam" id="PF00440">
    <property type="entry name" value="TetR_N"/>
    <property type="match status" value="1"/>
</dbReference>
<evidence type="ECO:0000256" key="4">
    <source>
        <dbReference type="ARBA" id="ARBA00023163"/>
    </source>
</evidence>
<feature type="domain" description="HTH tetR-type" evidence="6">
    <location>
        <begin position="8"/>
        <end position="68"/>
    </location>
</feature>
<accession>A0ABU2K6V1</accession>